<dbReference type="STRING" id="504800.SAMN04488085_101453"/>
<dbReference type="GO" id="GO:0071949">
    <property type="term" value="F:FAD binding"/>
    <property type="evidence" value="ECO:0007669"/>
    <property type="project" value="InterPro"/>
</dbReference>
<dbReference type="Proteomes" id="UP000199152">
    <property type="component" value="Unassembled WGS sequence"/>
</dbReference>
<dbReference type="GO" id="GO:0016491">
    <property type="term" value="F:oxidoreductase activity"/>
    <property type="evidence" value="ECO:0007669"/>
    <property type="project" value="UniProtKB-KW"/>
</dbReference>
<evidence type="ECO:0000256" key="1">
    <source>
        <dbReference type="ARBA" id="ARBA00023002"/>
    </source>
</evidence>
<dbReference type="InterPro" id="IPR050631">
    <property type="entry name" value="PheA/TfdB_FAD_monoxygenase"/>
</dbReference>
<protein>
    <submittedName>
        <fullName evidence="4">2-polyprenyl-6-methoxyphenol hydroxylase</fullName>
    </submittedName>
</protein>
<name>A0A1I3ZB50_9ACTN</name>
<accession>A0A1I3ZB50</accession>
<proteinExistence type="predicted"/>
<dbReference type="SUPFAM" id="SSF51905">
    <property type="entry name" value="FAD/NAD(P)-binding domain"/>
    <property type="match status" value="1"/>
</dbReference>
<dbReference type="InterPro" id="IPR002938">
    <property type="entry name" value="FAD-bd"/>
</dbReference>
<dbReference type="EMBL" id="FOSW01000001">
    <property type="protein sequence ID" value="SFK41235.1"/>
    <property type="molecule type" value="Genomic_DNA"/>
</dbReference>
<dbReference type="PANTHER" id="PTHR43476:SF4">
    <property type="entry name" value="BLR0106 PROTEIN"/>
    <property type="match status" value="1"/>
</dbReference>
<dbReference type="OrthoDB" id="3169239at2"/>
<dbReference type="Gene3D" id="3.50.50.60">
    <property type="entry name" value="FAD/NAD(P)-binding domain"/>
    <property type="match status" value="1"/>
</dbReference>
<feature type="domain" description="FAD-binding" evidence="3">
    <location>
        <begin position="126"/>
        <end position="296"/>
    </location>
</feature>
<keyword evidence="2" id="KW-0520">NAD</keyword>
<evidence type="ECO:0000313" key="5">
    <source>
        <dbReference type="Proteomes" id="UP000199152"/>
    </source>
</evidence>
<dbReference type="AlphaFoldDB" id="A0A1I3ZB50"/>
<dbReference type="RefSeq" id="WP_091320727.1">
    <property type="nucleotide sequence ID" value="NZ_FOSW01000001.1"/>
</dbReference>
<dbReference type="Pfam" id="PF01494">
    <property type="entry name" value="FAD_binding_3"/>
    <property type="match status" value="1"/>
</dbReference>
<dbReference type="InterPro" id="IPR036188">
    <property type="entry name" value="FAD/NAD-bd_sf"/>
</dbReference>
<keyword evidence="1" id="KW-0560">Oxidoreductase</keyword>
<dbReference type="InParanoid" id="A0A1I3ZB50"/>
<keyword evidence="5" id="KW-1185">Reference proteome</keyword>
<dbReference type="Gene3D" id="3.30.9.20">
    <property type="match status" value="1"/>
</dbReference>
<evidence type="ECO:0000313" key="4">
    <source>
        <dbReference type="EMBL" id="SFK41235.1"/>
    </source>
</evidence>
<sequence>MKIVCVGAGPAGLYFAISAKRSDPSRDITVLERDPQGATYGWGVVYWDDMLDLLYVNDPESGRALRRASTLWKDQEIHVSGGVAHLGGYGFAMQRAEFLETLVDRARRLGVTVEYDHPVEDLTPFADADLIVAADGAGSRTRQLHGDHFGTRVETGANPYIWLGTDMVFPSFVFAFEKTPAGWLWFHAYPSSGTVSTCIVECTETTWRALGMDERDEDDGIRLLAQIFERSLQGHSLISQSRGEPARWLRFKEVSNRTWWHDNVVLIGDAAHTTHFTIGSGTRLAVIDAVELVRSLDDFPGDLAAALRDFDHRARPNLERVQRHARGSMNWYEHADDYLDGRDAVDAAYAMATRNSPPSSMRERVFRAEQLRPARLVQGAVDTAQRLILAARRGELPFVPSWHPGPPPAGREQARDIALARERAAR</sequence>
<evidence type="ECO:0000259" key="3">
    <source>
        <dbReference type="Pfam" id="PF01494"/>
    </source>
</evidence>
<gene>
    <name evidence="4" type="ORF">SAMN04488085_101453</name>
</gene>
<dbReference type="PANTHER" id="PTHR43476">
    <property type="entry name" value="3-(3-HYDROXY-PHENYL)PROPIONATE/3-HYDROXYCINNAMIC ACID HYDROXYLASE"/>
    <property type="match status" value="1"/>
</dbReference>
<organism evidence="4 5">
    <name type="scientific">Geodermatophilus ruber</name>
    <dbReference type="NCBI Taxonomy" id="504800"/>
    <lineage>
        <taxon>Bacteria</taxon>
        <taxon>Bacillati</taxon>
        <taxon>Actinomycetota</taxon>
        <taxon>Actinomycetes</taxon>
        <taxon>Geodermatophilales</taxon>
        <taxon>Geodermatophilaceae</taxon>
        <taxon>Geodermatophilus</taxon>
    </lineage>
</organism>
<dbReference type="PRINTS" id="PR00420">
    <property type="entry name" value="RNGMNOXGNASE"/>
</dbReference>
<reference evidence="4 5" key="1">
    <citation type="submission" date="2016-10" db="EMBL/GenBank/DDBJ databases">
        <authorList>
            <person name="de Groot N.N."/>
        </authorList>
    </citation>
    <scope>NUCLEOTIDE SEQUENCE [LARGE SCALE GENOMIC DNA]</scope>
    <source>
        <strain evidence="4 5">DSM 45317</strain>
    </source>
</reference>
<evidence type="ECO:0000256" key="2">
    <source>
        <dbReference type="ARBA" id="ARBA00023027"/>
    </source>
</evidence>